<protein>
    <recommendedName>
        <fullName evidence="2">Retrotransposon gag domain-containing protein</fullName>
    </recommendedName>
</protein>
<dbReference type="OrthoDB" id="10050052at2759"/>
<sequence>MDALQGRGGAQFVGGGSWIAGARRWRVASLREGPLRLDLHLESIYACGTSGRLVVPTGLLREAHSLFCSSMAPRRRPREGVAEQATRQEVGDAPPPQQTQPLPQDAHSGIVPPPPPPPQVAQGLDMTRFLEGMAQFVAQHCDAPVPQGGNGRVLREFLQFQPPHFLGQPDPDAARAWLDAVEWTFRSMECDPEERVLLASYQLQAQALTWWSAEWETTFQSRPHRQILWQEFVVSFERAFCPTYVRTERLYQFLDLQQRDSTVVQYKARFVELGRYAPQIMGDEGLRTQQFVRGLRPELRQALIVAHVTDLDAAYQTAAALEADTLRTRARSAEVQTQVVPSQPRQQQGSVQTTPRTATSYASTSIGMTAKSGSRRKFRRDRKQAEQRQQSVGLRRLPFQASLATPVLVLPSCTAVPTIGSLVGAGDPGAVAVTILENHLVSI</sequence>
<comment type="caution">
    <text evidence="3">The sequence shown here is derived from an EMBL/GenBank/DDBJ whole genome shotgun (WGS) entry which is preliminary data.</text>
</comment>
<dbReference type="PANTHER" id="PTHR34482">
    <property type="entry name" value="DNA DAMAGE-INDUCIBLE PROTEIN 1-LIKE"/>
    <property type="match status" value="1"/>
</dbReference>
<feature type="region of interest" description="Disordered" evidence="1">
    <location>
        <begin position="332"/>
        <end position="391"/>
    </location>
</feature>
<evidence type="ECO:0000256" key="1">
    <source>
        <dbReference type="SAM" id="MobiDB-lite"/>
    </source>
</evidence>
<dbReference type="Proteomes" id="UP000652761">
    <property type="component" value="Unassembled WGS sequence"/>
</dbReference>
<feature type="compositionally biased region" description="Basic residues" evidence="1">
    <location>
        <begin position="373"/>
        <end position="382"/>
    </location>
</feature>
<reference evidence="3" key="1">
    <citation type="submission" date="2017-07" db="EMBL/GenBank/DDBJ databases">
        <title>Taro Niue Genome Assembly and Annotation.</title>
        <authorList>
            <person name="Atibalentja N."/>
            <person name="Keating K."/>
            <person name="Fields C.J."/>
        </authorList>
    </citation>
    <scope>NUCLEOTIDE SEQUENCE</scope>
    <source>
        <strain evidence="3">Niue_2</strain>
        <tissue evidence="3">Leaf</tissue>
    </source>
</reference>
<feature type="region of interest" description="Disordered" evidence="1">
    <location>
        <begin position="71"/>
        <end position="118"/>
    </location>
</feature>
<feature type="compositionally biased region" description="Polar residues" evidence="1">
    <location>
        <begin position="334"/>
        <end position="367"/>
    </location>
</feature>
<dbReference type="Pfam" id="PF03732">
    <property type="entry name" value="Retrotrans_gag"/>
    <property type="match status" value="1"/>
</dbReference>
<dbReference type="AlphaFoldDB" id="A0A843WKM8"/>
<organism evidence="3 4">
    <name type="scientific">Colocasia esculenta</name>
    <name type="common">Wild taro</name>
    <name type="synonym">Arum esculentum</name>
    <dbReference type="NCBI Taxonomy" id="4460"/>
    <lineage>
        <taxon>Eukaryota</taxon>
        <taxon>Viridiplantae</taxon>
        <taxon>Streptophyta</taxon>
        <taxon>Embryophyta</taxon>
        <taxon>Tracheophyta</taxon>
        <taxon>Spermatophyta</taxon>
        <taxon>Magnoliopsida</taxon>
        <taxon>Liliopsida</taxon>
        <taxon>Araceae</taxon>
        <taxon>Aroideae</taxon>
        <taxon>Colocasieae</taxon>
        <taxon>Colocasia</taxon>
    </lineage>
</organism>
<keyword evidence="4" id="KW-1185">Reference proteome</keyword>
<accession>A0A843WKM8</accession>
<name>A0A843WKM8_COLES</name>
<feature type="domain" description="Retrotransposon gag" evidence="2">
    <location>
        <begin position="198"/>
        <end position="297"/>
    </location>
</feature>
<gene>
    <name evidence="3" type="ORF">Taro_041097</name>
</gene>
<evidence type="ECO:0000313" key="4">
    <source>
        <dbReference type="Proteomes" id="UP000652761"/>
    </source>
</evidence>
<dbReference type="EMBL" id="NMUH01004069">
    <property type="protein sequence ID" value="MQM08247.1"/>
    <property type="molecule type" value="Genomic_DNA"/>
</dbReference>
<dbReference type="PANTHER" id="PTHR34482:SF36">
    <property type="entry name" value="RETROTRANSPOSON GAG DOMAIN-CONTAINING PROTEIN"/>
    <property type="match status" value="1"/>
</dbReference>
<evidence type="ECO:0000313" key="3">
    <source>
        <dbReference type="EMBL" id="MQM08247.1"/>
    </source>
</evidence>
<proteinExistence type="predicted"/>
<evidence type="ECO:0000259" key="2">
    <source>
        <dbReference type="Pfam" id="PF03732"/>
    </source>
</evidence>
<dbReference type="InterPro" id="IPR005162">
    <property type="entry name" value="Retrotrans_gag_dom"/>
</dbReference>